<feature type="compositionally biased region" description="Polar residues" evidence="2">
    <location>
        <begin position="311"/>
        <end position="341"/>
    </location>
</feature>
<keyword evidence="1" id="KW-0175">Coiled coil</keyword>
<accession>A0A9P9DII2</accession>
<dbReference type="EMBL" id="JAGMWT010000011">
    <property type="protein sequence ID" value="KAH7119783.1"/>
    <property type="molecule type" value="Genomic_DNA"/>
</dbReference>
<sequence>MARLNPRAPSRKSPVIALSPPPPEQSETDSANVQLEAEARIAKSSGPQNPPNLVAAANLLNTARASAMRASEASSPILSSPPPENIVVAAPQSILEGTKSHRLKKIKRTTIIPTGDAAWFDLRAAPRKDVYDISVESPQKGYRLPEERNHNPLKVTKKNNRMEGLTKAAEEKPRKDKTVGRSTSRSGHDYETGKRVSSRLAGQEADVKDISWDQIPEAATKSRPKRKPDAELPETRPTKTQRIEREPSDPTTLAEKSRARGRLRKGNIALQHVPETEDQAQGLSDDSEVGEPQGVSEDTSHSKVLQKKAARQNSTPNSSKAIAPQASQPKRNQAGTQNGALPTQPDPVVSSKSQPHIELIEASSSESECQSADENSGRVDDVEENLFVSDYENDEPDQAEDEEQEDGMEAGFEFVFEYIHSIDRPGQCETELGKTLKQSCKSLCRKIEKEELEVTEMKEHLEALCTELTAVDSCEDKEEQGLFKADAYGQLFSSFAHVLVDVHDWARIQYDEIRDSAPALRLLITLGDSIISFRDTITSWNVDIPAQPKGSRPINNVIQHFISPLRRTLLPQLRKALSHVEEEYRIVQQRSAQVLKLSQQRVERRRKLEAEKERAERWAYWQHLHTKRQLWLKTIDRERRAHFHMRPLADLVEERDANGVRFEREPFFRARSTPFTHRGASETVEFSPEQLDALVEGLERFAGPRVYEHIFKRYCQAGGILEDFNVEEITSQAAEFRAVILESGETSGYDVPGWIREIPVLP</sequence>
<feature type="compositionally biased region" description="Basic and acidic residues" evidence="2">
    <location>
        <begin position="227"/>
        <end position="248"/>
    </location>
</feature>
<evidence type="ECO:0000256" key="1">
    <source>
        <dbReference type="SAM" id="Coils"/>
    </source>
</evidence>
<feature type="region of interest" description="Disordered" evidence="2">
    <location>
        <begin position="1"/>
        <end position="52"/>
    </location>
</feature>
<reference evidence="3" key="1">
    <citation type="journal article" date="2021" name="Nat. Commun.">
        <title>Genetic determinants of endophytism in the Arabidopsis root mycobiome.</title>
        <authorList>
            <person name="Mesny F."/>
            <person name="Miyauchi S."/>
            <person name="Thiergart T."/>
            <person name="Pickel B."/>
            <person name="Atanasova L."/>
            <person name="Karlsson M."/>
            <person name="Huettel B."/>
            <person name="Barry K.W."/>
            <person name="Haridas S."/>
            <person name="Chen C."/>
            <person name="Bauer D."/>
            <person name="Andreopoulos W."/>
            <person name="Pangilinan J."/>
            <person name="LaButti K."/>
            <person name="Riley R."/>
            <person name="Lipzen A."/>
            <person name="Clum A."/>
            <person name="Drula E."/>
            <person name="Henrissat B."/>
            <person name="Kohler A."/>
            <person name="Grigoriev I.V."/>
            <person name="Martin F.M."/>
            <person name="Hacquard S."/>
        </authorList>
    </citation>
    <scope>NUCLEOTIDE SEQUENCE</scope>
    <source>
        <strain evidence="3">MPI-CAGE-CH-0243</strain>
    </source>
</reference>
<name>A0A9P9DII2_9PLEO</name>
<dbReference type="OrthoDB" id="3939134at2759"/>
<organism evidence="3 4">
    <name type="scientific">Dendryphion nanum</name>
    <dbReference type="NCBI Taxonomy" id="256645"/>
    <lineage>
        <taxon>Eukaryota</taxon>
        <taxon>Fungi</taxon>
        <taxon>Dikarya</taxon>
        <taxon>Ascomycota</taxon>
        <taxon>Pezizomycotina</taxon>
        <taxon>Dothideomycetes</taxon>
        <taxon>Pleosporomycetidae</taxon>
        <taxon>Pleosporales</taxon>
        <taxon>Torulaceae</taxon>
        <taxon>Dendryphion</taxon>
    </lineage>
</organism>
<dbReference type="Proteomes" id="UP000700596">
    <property type="component" value="Unassembled WGS sequence"/>
</dbReference>
<feature type="region of interest" description="Disordered" evidence="2">
    <location>
        <begin position="141"/>
        <end position="381"/>
    </location>
</feature>
<proteinExistence type="predicted"/>
<keyword evidence="4" id="KW-1185">Reference proteome</keyword>
<feature type="compositionally biased region" description="Low complexity" evidence="2">
    <location>
        <begin position="360"/>
        <end position="374"/>
    </location>
</feature>
<gene>
    <name evidence="3" type="ORF">B0J11DRAFT_616846</name>
</gene>
<evidence type="ECO:0000256" key="2">
    <source>
        <dbReference type="SAM" id="MobiDB-lite"/>
    </source>
</evidence>
<dbReference type="AlphaFoldDB" id="A0A9P9DII2"/>
<feature type="coiled-coil region" evidence="1">
    <location>
        <begin position="440"/>
        <end position="467"/>
    </location>
</feature>
<protein>
    <submittedName>
        <fullName evidence="3">Uncharacterized protein</fullName>
    </submittedName>
</protein>
<evidence type="ECO:0000313" key="3">
    <source>
        <dbReference type="EMBL" id="KAH7119783.1"/>
    </source>
</evidence>
<evidence type="ECO:0000313" key="4">
    <source>
        <dbReference type="Proteomes" id="UP000700596"/>
    </source>
</evidence>
<feature type="compositionally biased region" description="Basic and acidic residues" evidence="2">
    <location>
        <begin position="168"/>
        <end position="179"/>
    </location>
</feature>
<comment type="caution">
    <text evidence="3">The sequence shown here is derived from an EMBL/GenBank/DDBJ whole genome shotgun (WGS) entry which is preliminary data.</text>
</comment>